<comment type="similarity">
    <text evidence="1 6">Belongs to the sigma-70 factor family. ECF subfamily.</text>
</comment>
<dbReference type="Pfam" id="PF08281">
    <property type="entry name" value="Sigma70_r4_2"/>
    <property type="match status" value="1"/>
</dbReference>
<dbReference type="KEGG" id="adin:H7849_08280"/>
<evidence type="ECO:0000256" key="5">
    <source>
        <dbReference type="ARBA" id="ARBA00023163"/>
    </source>
</evidence>
<dbReference type="SUPFAM" id="SSF88659">
    <property type="entry name" value="Sigma3 and sigma4 domains of RNA polymerase sigma factors"/>
    <property type="match status" value="1"/>
</dbReference>
<evidence type="ECO:0000256" key="4">
    <source>
        <dbReference type="ARBA" id="ARBA00023125"/>
    </source>
</evidence>
<dbReference type="GO" id="GO:0003677">
    <property type="term" value="F:DNA binding"/>
    <property type="evidence" value="ECO:0007669"/>
    <property type="project" value="UniProtKB-KW"/>
</dbReference>
<dbReference type="GO" id="GO:0006352">
    <property type="term" value="P:DNA-templated transcription initiation"/>
    <property type="evidence" value="ECO:0007669"/>
    <property type="project" value="InterPro"/>
</dbReference>
<evidence type="ECO:0000313" key="10">
    <source>
        <dbReference type="Proteomes" id="UP000515312"/>
    </source>
</evidence>
<evidence type="ECO:0000313" key="9">
    <source>
        <dbReference type="EMBL" id="QNI34866.1"/>
    </source>
</evidence>
<dbReference type="Gene3D" id="1.10.1740.10">
    <property type="match status" value="1"/>
</dbReference>
<keyword evidence="4 6" id="KW-0238">DNA-binding</keyword>
<name>A0A7G8BQP6_9BACT</name>
<dbReference type="EMBL" id="CP060394">
    <property type="protein sequence ID" value="QNI34866.1"/>
    <property type="molecule type" value="Genomic_DNA"/>
</dbReference>
<dbReference type="PANTHER" id="PTHR43133:SF51">
    <property type="entry name" value="RNA POLYMERASE SIGMA FACTOR"/>
    <property type="match status" value="1"/>
</dbReference>
<keyword evidence="10" id="KW-1185">Reference proteome</keyword>
<sequence length="216" mass="24647">MPQAAAGLQQEREAALIAAILAGDREKFHDLIRPYERQVYLTALTLVKNETEAEDVAQEAILRAYRKLAGFRGDAKFSTWLIAITLNEARSRLREEKRAIVDSLDDHDAQEGDYTPAALTDWREVPSEVLERQEIRALMQQAVAELPDTFRQVVILRDMEELSVNETAEALGISVALVKVRLHRARLLLQKRLVPLLRIGWKAKPKSGMLRRLPWF</sequence>
<organism evidence="9 10">
    <name type="scientific">Alloacidobacterium dinghuense</name>
    <dbReference type="NCBI Taxonomy" id="2763107"/>
    <lineage>
        <taxon>Bacteria</taxon>
        <taxon>Pseudomonadati</taxon>
        <taxon>Acidobacteriota</taxon>
        <taxon>Terriglobia</taxon>
        <taxon>Terriglobales</taxon>
        <taxon>Acidobacteriaceae</taxon>
        <taxon>Alloacidobacterium</taxon>
    </lineage>
</organism>
<dbReference type="AlphaFoldDB" id="A0A7G8BQP6"/>
<evidence type="ECO:0000256" key="6">
    <source>
        <dbReference type="RuleBase" id="RU000716"/>
    </source>
</evidence>
<dbReference type="Pfam" id="PF04542">
    <property type="entry name" value="Sigma70_r2"/>
    <property type="match status" value="1"/>
</dbReference>
<dbReference type="NCBIfam" id="TIGR02937">
    <property type="entry name" value="sigma70-ECF"/>
    <property type="match status" value="1"/>
</dbReference>
<dbReference type="SUPFAM" id="SSF88946">
    <property type="entry name" value="Sigma2 domain of RNA polymerase sigma factors"/>
    <property type="match status" value="1"/>
</dbReference>
<accession>A0A7G8BQP6</accession>
<keyword evidence="2 6" id="KW-0805">Transcription regulation</keyword>
<feature type="domain" description="RNA polymerase sigma-70 region 2" evidence="7">
    <location>
        <begin position="31"/>
        <end position="98"/>
    </location>
</feature>
<proteinExistence type="inferred from homology"/>
<feature type="domain" description="RNA polymerase sigma factor 70 region 4 type 2" evidence="8">
    <location>
        <begin position="138"/>
        <end position="188"/>
    </location>
</feature>
<dbReference type="InterPro" id="IPR036388">
    <property type="entry name" value="WH-like_DNA-bd_sf"/>
</dbReference>
<dbReference type="InterPro" id="IPR013324">
    <property type="entry name" value="RNA_pol_sigma_r3/r4-like"/>
</dbReference>
<dbReference type="PROSITE" id="PS01063">
    <property type="entry name" value="SIGMA70_ECF"/>
    <property type="match status" value="1"/>
</dbReference>
<dbReference type="Proteomes" id="UP000515312">
    <property type="component" value="Chromosome"/>
</dbReference>
<gene>
    <name evidence="9" type="ORF">H7849_08280</name>
</gene>
<dbReference type="CDD" id="cd06171">
    <property type="entry name" value="Sigma70_r4"/>
    <property type="match status" value="1"/>
</dbReference>
<dbReference type="InterPro" id="IPR007627">
    <property type="entry name" value="RNA_pol_sigma70_r2"/>
</dbReference>
<reference evidence="9 10" key="1">
    <citation type="submission" date="2020-08" db="EMBL/GenBank/DDBJ databases">
        <title>Edaphobacter telluris sp. nov. and Acidobacterium dinghuensis sp. nov., two acidobacteria isolated from forest soil.</title>
        <authorList>
            <person name="Fu J."/>
            <person name="Qiu L."/>
        </authorList>
    </citation>
    <scope>NUCLEOTIDE SEQUENCE [LARGE SCALE GENOMIC DNA]</scope>
    <source>
        <strain evidence="9">4Y35</strain>
    </source>
</reference>
<evidence type="ECO:0000256" key="1">
    <source>
        <dbReference type="ARBA" id="ARBA00010641"/>
    </source>
</evidence>
<dbReference type="GO" id="GO:0016987">
    <property type="term" value="F:sigma factor activity"/>
    <property type="evidence" value="ECO:0007669"/>
    <property type="project" value="UniProtKB-KW"/>
</dbReference>
<dbReference type="InterPro" id="IPR013325">
    <property type="entry name" value="RNA_pol_sigma_r2"/>
</dbReference>
<dbReference type="InterPro" id="IPR039425">
    <property type="entry name" value="RNA_pol_sigma-70-like"/>
</dbReference>
<dbReference type="InterPro" id="IPR013249">
    <property type="entry name" value="RNA_pol_sigma70_r4_t2"/>
</dbReference>
<evidence type="ECO:0000256" key="2">
    <source>
        <dbReference type="ARBA" id="ARBA00023015"/>
    </source>
</evidence>
<keyword evidence="3 6" id="KW-0731">Sigma factor</keyword>
<evidence type="ECO:0000259" key="8">
    <source>
        <dbReference type="Pfam" id="PF08281"/>
    </source>
</evidence>
<dbReference type="Gene3D" id="1.10.10.10">
    <property type="entry name" value="Winged helix-like DNA-binding domain superfamily/Winged helix DNA-binding domain"/>
    <property type="match status" value="1"/>
</dbReference>
<protein>
    <recommendedName>
        <fullName evidence="6">RNA polymerase sigma factor</fullName>
    </recommendedName>
</protein>
<dbReference type="InterPro" id="IPR014284">
    <property type="entry name" value="RNA_pol_sigma-70_dom"/>
</dbReference>
<keyword evidence="5 6" id="KW-0804">Transcription</keyword>
<evidence type="ECO:0000259" key="7">
    <source>
        <dbReference type="Pfam" id="PF04542"/>
    </source>
</evidence>
<evidence type="ECO:0000256" key="3">
    <source>
        <dbReference type="ARBA" id="ARBA00023082"/>
    </source>
</evidence>
<dbReference type="PANTHER" id="PTHR43133">
    <property type="entry name" value="RNA POLYMERASE ECF-TYPE SIGMA FACTO"/>
    <property type="match status" value="1"/>
</dbReference>
<dbReference type="InterPro" id="IPR000838">
    <property type="entry name" value="RNA_pol_sigma70_ECF_CS"/>
</dbReference>